<feature type="compositionally biased region" description="Basic and acidic residues" evidence="2">
    <location>
        <begin position="28"/>
        <end position="46"/>
    </location>
</feature>
<evidence type="ECO:0000313" key="6">
    <source>
        <dbReference type="Proteomes" id="UP001327225"/>
    </source>
</evidence>
<proteinExistence type="inferred from homology"/>
<dbReference type="PROSITE" id="PS51257">
    <property type="entry name" value="PROKAR_LIPOPROTEIN"/>
    <property type="match status" value="1"/>
</dbReference>
<dbReference type="Gene3D" id="3.60.21.10">
    <property type="match status" value="1"/>
</dbReference>
<comment type="similarity">
    <text evidence="1">Belongs to the CapA family.</text>
</comment>
<evidence type="ECO:0000313" key="5">
    <source>
        <dbReference type="EMBL" id="WQQ25869.1"/>
    </source>
</evidence>
<dbReference type="RefSeq" id="WP_322937069.1">
    <property type="nucleotide sequence ID" value="NZ_CP141059.1"/>
</dbReference>
<feature type="region of interest" description="Disordered" evidence="2">
    <location>
        <begin position="23"/>
        <end position="48"/>
    </location>
</feature>
<dbReference type="SUPFAM" id="SSF55166">
    <property type="entry name" value="Hedgehog/DD-peptidase"/>
    <property type="match status" value="1"/>
</dbReference>
<feature type="signal peptide" evidence="3">
    <location>
        <begin position="1"/>
        <end position="20"/>
    </location>
</feature>
<gene>
    <name evidence="5" type="ORF">SHK19_18120</name>
</gene>
<dbReference type="InterPro" id="IPR029052">
    <property type="entry name" value="Metallo-depent_PP-like"/>
</dbReference>
<name>A0ABZ0ZNI0_9ACTN</name>
<feature type="domain" description="Capsule synthesis protein CapA" evidence="4">
    <location>
        <begin position="55"/>
        <end position="304"/>
    </location>
</feature>
<dbReference type="SMART" id="SM00854">
    <property type="entry name" value="PGA_cap"/>
    <property type="match status" value="1"/>
</dbReference>
<evidence type="ECO:0000256" key="2">
    <source>
        <dbReference type="SAM" id="MobiDB-lite"/>
    </source>
</evidence>
<sequence length="571" mass="61463">MRRSTAAAVGLLLAALLVTACDTPDDAPGDRGTADRDRDRDRDRDTNGAGGEEIFLTFAGDIHFEAHLGRLLRRPREGLGPISHTLSAADITMVNLESSITTRGTPDPKQLEDTDDRYWFRTRSAALDLLDRAGVDVVGLANNHAADYGAVGFADTLRAVTESPVPVVGVGKDREAAFTPHQVTVRGTDVAVFAADASAREGTSSRWAAGRTTPGIASARDTRTGALLDAVRAAADRDELVVVYVHWGTEYDPCPNAGQRTLARDLADAGADVVVGSHPHVLQGAGWLGDTYVAYGLGNFVWYHNSQAETGALRLRVADGRVIADTWLPARIREDGLPRRVVGDAAADARQQWGTLRACTGLSARPAESAGVDAPSGSASAYAFSVRRIGPVLRAEMASSHGPGCPVPWRDLRRVRLTYVGFDGRDHRGAVVVHERYVTDVATVFRRLYDARWPIRQMRPVSDFGGDDDRSMAADNTSAFNCRTVAGQEHWSAHAYGAAVDINPVENPYVVEGSVQPPSGRRFAALDRSPGSPALPGVIVADDVVVEAFREIGWEWGGRWAAPDYQHFYAP</sequence>
<dbReference type="PANTHER" id="PTHR33393">
    <property type="entry name" value="POLYGLUTAMINE SYNTHESIS ACCESSORY PROTEIN RV0574C-RELATED"/>
    <property type="match status" value="1"/>
</dbReference>
<dbReference type="CDD" id="cd07381">
    <property type="entry name" value="MPP_CapA"/>
    <property type="match status" value="1"/>
</dbReference>
<keyword evidence="3" id="KW-0732">Signal</keyword>
<dbReference type="SUPFAM" id="SSF56300">
    <property type="entry name" value="Metallo-dependent phosphatases"/>
    <property type="match status" value="1"/>
</dbReference>
<dbReference type="PANTHER" id="PTHR33393:SF13">
    <property type="entry name" value="PGA BIOSYNTHESIS PROTEIN CAPA"/>
    <property type="match status" value="1"/>
</dbReference>
<evidence type="ECO:0000259" key="4">
    <source>
        <dbReference type="SMART" id="SM00854"/>
    </source>
</evidence>
<dbReference type="Pfam" id="PF13539">
    <property type="entry name" value="Peptidase_M15_4"/>
    <property type="match status" value="1"/>
</dbReference>
<dbReference type="InterPro" id="IPR009045">
    <property type="entry name" value="Zn_M74/Hedgehog-like"/>
</dbReference>
<protein>
    <submittedName>
        <fullName evidence="5">CapA family protein</fullName>
    </submittedName>
</protein>
<organism evidence="5 6">
    <name type="scientific">Nocardioides bizhenqiangii</name>
    <dbReference type="NCBI Taxonomy" id="3095076"/>
    <lineage>
        <taxon>Bacteria</taxon>
        <taxon>Bacillati</taxon>
        <taxon>Actinomycetota</taxon>
        <taxon>Actinomycetes</taxon>
        <taxon>Propionibacteriales</taxon>
        <taxon>Nocardioidaceae</taxon>
        <taxon>Nocardioides</taxon>
    </lineage>
</organism>
<dbReference type="Gene3D" id="3.30.1380.10">
    <property type="match status" value="1"/>
</dbReference>
<feature type="chain" id="PRO_5046802529" evidence="3">
    <location>
        <begin position="21"/>
        <end position="571"/>
    </location>
</feature>
<reference evidence="6" key="1">
    <citation type="submission" date="2023-12" db="EMBL/GenBank/DDBJ databases">
        <title>Novel species in genus Nocardioides.</title>
        <authorList>
            <person name="Zhou H."/>
        </authorList>
    </citation>
    <scope>NUCLEOTIDE SEQUENCE [LARGE SCALE GENOMIC DNA]</scope>
    <source>
        <strain evidence="6">HM61</strain>
    </source>
</reference>
<dbReference type="Pfam" id="PF09587">
    <property type="entry name" value="PGA_cap"/>
    <property type="match status" value="1"/>
</dbReference>
<dbReference type="InterPro" id="IPR052169">
    <property type="entry name" value="CW_Biosynth-Accessory"/>
</dbReference>
<dbReference type="Proteomes" id="UP001327225">
    <property type="component" value="Chromosome"/>
</dbReference>
<evidence type="ECO:0000256" key="3">
    <source>
        <dbReference type="SAM" id="SignalP"/>
    </source>
</evidence>
<dbReference type="InterPro" id="IPR019079">
    <property type="entry name" value="Capsule_synth_CapA"/>
</dbReference>
<keyword evidence="6" id="KW-1185">Reference proteome</keyword>
<accession>A0ABZ0ZNI0</accession>
<evidence type="ECO:0000256" key="1">
    <source>
        <dbReference type="ARBA" id="ARBA00005662"/>
    </source>
</evidence>
<dbReference type="EMBL" id="CP141059">
    <property type="protein sequence ID" value="WQQ25869.1"/>
    <property type="molecule type" value="Genomic_DNA"/>
</dbReference>
<dbReference type="InterPro" id="IPR039561">
    <property type="entry name" value="Peptidase_M15C"/>
</dbReference>